<evidence type="ECO:0000313" key="2">
    <source>
        <dbReference type="Proteomes" id="UP000745577"/>
    </source>
</evidence>
<comment type="caution">
    <text evidence="1">The sequence shown here is derived from an EMBL/GenBank/DDBJ whole genome shotgun (WGS) entry which is preliminary data.</text>
</comment>
<dbReference type="Proteomes" id="UP000745577">
    <property type="component" value="Unassembled WGS sequence"/>
</dbReference>
<reference evidence="1" key="1">
    <citation type="submission" date="2020-04" db="EMBL/GenBank/DDBJ databases">
        <authorList>
            <person name="Zhang T."/>
        </authorList>
    </citation>
    <scope>NUCLEOTIDE SEQUENCE</scope>
    <source>
        <strain evidence="1">HKST-UBA15</strain>
    </source>
</reference>
<dbReference type="CDD" id="cd02019">
    <property type="entry name" value="NK"/>
    <property type="match status" value="1"/>
</dbReference>
<dbReference type="AlphaFoldDB" id="A0A955I799"/>
<proteinExistence type="predicted"/>
<protein>
    <submittedName>
        <fullName evidence="1">Uncharacterized protein</fullName>
    </submittedName>
</protein>
<dbReference type="Gene3D" id="3.40.50.300">
    <property type="entry name" value="P-loop containing nucleotide triphosphate hydrolases"/>
    <property type="match status" value="1"/>
</dbReference>
<gene>
    <name evidence="1" type="ORF">KC675_01750</name>
</gene>
<organism evidence="1 2">
    <name type="scientific">Candidatus Dojkabacteria bacterium</name>
    <dbReference type="NCBI Taxonomy" id="2099670"/>
    <lineage>
        <taxon>Bacteria</taxon>
        <taxon>Candidatus Dojkabacteria</taxon>
    </lineage>
</organism>
<sequence>MTIKEDIVEQPDTPFSNIERFSLWAPQDASIGQYYKRTEIDSSEYSNHMILIGGCSGTGKTTIVNELVNLNGAKVINSGNLLCQVAGVADDQRKEFFKGDMRLYEDKSFQLLID</sequence>
<dbReference type="EMBL" id="JAGQLL010000016">
    <property type="protein sequence ID" value="MCA9379882.1"/>
    <property type="molecule type" value="Genomic_DNA"/>
</dbReference>
<dbReference type="InterPro" id="IPR027417">
    <property type="entry name" value="P-loop_NTPase"/>
</dbReference>
<evidence type="ECO:0000313" key="1">
    <source>
        <dbReference type="EMBL" id="MCA9379882.1"/>
    </source>
</evidence>
<accession>A0A955I799</accession>
<reference evidence="1" key="2">
    <citation type="journal article" date="2021" name="Microbiome">
        <title>Successional dynamics and alternative stable states in a saline activated sludge microbial community over 9 years.</title>
        <authorList>
            <person name="Wang Y."/>
            <person name="Ye J."/>
            <person name="Ju F."/>
            <person name="Liu L."/>
            <person name="Boyd J.A."/>
            <person name="Deng Y."/>
            <person name="Parks D.H."/>
            <person name="Jiang X."/>
            <person name="Yin X."/>
            <person name="Woodcroft B.J."/>
            <person name="Tyson G.W."/>
            <person name="Hugenholtz P."/>
            <person name="Polz M.F."/>
            <person name="Zhang T."/>
        </authorList>
    </citation>
    <scope>NUCLEOTIDE SEQUENCE</scope>
    <source>
        <strain evidence="1">HKST-UBA15</strain>
    </source>
</reference>
<dbReference type="SUPFAM" id="SSF52540">
    <property type="entry name" value="P-loop containing nucleoside triphosphate hydrolases"/>
    <property type="match status" value="1"/>
</dbReference>
<name>A0A955I799_9BACT</name>